<keyword evidence="2" id="KW-0813">Transport</keyword>
<sequence length="546" mass="60751">MMNLCVVGKKKCITFSFENYHNANNAKTIKQDPCTYKKMNTRAEEKLKLSVPFWCSKTNISIALVCMVNHSAIEQHGMKTSSTKLNQQCLASNKTISIHGSYNWSKNTQGILLSAYFGGYILTQIPAGYIAGRYGARILFSGAIFTSSLITVFMPAAAGTHWFLFSVFQIFVGLAHGTIWPCMVVTMAHWAPANERGKLMGFMNAGAQIGNFLVLSTGGLMCSWNFAGGWPLIFYSVGTAGFLWAILWLIVYHDSPREHRYINEIEKNFILEHTRKNIRSKDDNSHTPWHALLTSSACWALFVIHTCSNWGTYTFLTSIPKYMDEVLGFDIKSNGILSALPYGSQWLVINLSGVLADLIIRRKILTVTQTRKLFTVLGNFIPALLVLSLAFMTCRLKYVAVLLLTIGVALSGCCFGGGYILVANDIAPAYAGIVFGISNTFATIPGIVSPYIVGTLTEKDPNNWRIVFFICAGIYTIGVSIFLWFGSSELQSWAVRNRDNSILPDNLLSKSDNDTTCGSLNTAELEDRWGLRIVYNIFFLYISIYL</sequence>
<dbReference type="PANTHER" id="PTHR11662">
    <property type="entry name" value="SOLUTE CARRIER FAMILY 17"/>
    <property type="match status" value="1"/>
</dbReference>
<proteinExistence type="predicted"/>
<dbReference type="SUPFAM" id="SSF103473">
    <property type="entry name" value="MFS general substrate transporter"/>
    <property type="match status" value="1"/>
</dbReference>
<dbReference type="CDD" id="cd17318">
    <property type="entry name" value="MFS_SLC17"/>
    <property type="match status" value="1"/>
</dbReference>
<evidence type="ECO:0000256" key="2">
    <source>
        <dbReference type="ARBA" id="ARBA00022448"/>
    </source>
</evidence>
<evidence type="ECO:0000256" key="7">
    <source>
        <dbReference type="SAM" id="Phobius"/>
    </source>
</evidence>
<dbReference type="Gene3D" id="1.20.1250.20">
    <property type="entry name" value="MFS general substrate transporter like domains"/>
    <property type="match status" value="2"/>
</dbReference>
<dbReference type="Pfam" id="PF07690">
    <property type="entry name" value="MFS_1"/>
    <property type="match status" value="1"/>
</dbReference>
<dbReference type="PANTHER" id="PTHR11662:SF399">
    <property type="entry name" value="FI19708P1-RELATED"/>
    <property type="match status" value="1"/>
</dbReference>
<comment type="caution">
    <text evidence="9">The sequence shown here is derived from an EMBL/GenBank/DDBJ whole genome shotgun (WGS) entry which is preliminary data.</text>
</comment>
<reference evidence="9" key="1">
    <citation type="submission" date="2021-02" db="EMBL/GenBank/DDBJ databases">
        <authorList>
            <person name="Nowell W R."/>
        </authorList>
    </citation>
    <scope>NUCLEOTIDE SEQUENCE</scope>
</reference>
<evidence type="ECO:0000313" key="9">
    <source>
        <dbReference type="EMBL" id="CAF0745155.1"/>
    </source>
</evidence>
<evidence type="ECO:0000256" key="1">
    <source>
        <dbReference type="ARBA" id="ARBA00004141"/>
    </source>
</evidence>
<dbReference type="FunFam" id="1.20.1250.20:FF:000003">
    <property type="entry name" value="Solute carrier family 17 member 3"/>
    <property type="match status" value="1"/>
</dbReference>
<protein>
    <recommendedName>
        <fullName evidence="8">Major facilitator superfamily (MFS) profile domain-containing protein</fullName>
    </recommendedName>
</protein>
<dbReference type="PROSITE" id="PS50850">
    <property type="entry name" value="MFS"/>
    <property type="match status" value="1"/>
</dbReference>
<dbReference type="InterPro" id="IPR036259">
    <property type="entry name" value="MFS_trans_sf"/>
</dbReference>
<feature type="transmembrane region" description="Helical" evidence="7">
    <location>
        <begin position="138"/>
        <end position="157"/>
    </location>
</feature>
<feature type="transmembrane region" description="Helical" evidence="7">
    <location>
        <begin position="464"/>
        <end position="486"/>
    </location>
</feature>
<accession>A0A813P2Y7</accession>
<dbReference type="GO" id="GO:0016324">
    <property type="term" value="C:apical plasma membrane"/>
    <property type="evidence" value="ECO:0007669"/>
    <property type="project" value="TreeGrafter"/>
</dbReference>
<evidence type="ECO:0000256" key="5">
    <source>
        <dbReference type="ARBA" id="ARBA00022989"/>
    </source>
</evidence>
<feature type="transmembrane region" description="Helical" evidence="7">
    <location>
        <begin position="372"/>
        <end position="392"/>
    </location>
</feature>
<dbReference type="FunFam" id="1.20.1250.20:FF:000423">
    <property type="entry name" value="Putative inorganic phosphate cotransporter-like Protein"/>
    <property type="match status" value="1"/>
</dbReference>
<gene>
    <name evidence="9" type="ORF">EDS130_LOCUS1978</name>
</gene>
<organism evidence="9 10">
    <name type="scientific">Adineta ricciae</name>
    <name type="common">Rotifer</name>
    <dbReference type="NCBI Taxonomy" id="249248"/>
    <lineage>
        <taxon>Eukaryota</taxon>
        <taxon>Metazoa</taxon>
        <taxon>Spiralia</taxon>
        <taxon>Gnathifera</taxon>
        <taxon>Rotifera</taxon>
        <taxon>Eurotatoria</taxon>
        <taxon>Bdelloidea</taxon>
        <taxon>Adinetida</taxon>
        <taxon>Adinetidae</taxon>
        <taxon>Adineta</taxon>
    </lineage>
</organism>
<dbReference type="InterPro" id="IPR011701">
    <property type="entry name" value="MFS"/>
</dbReference>
<feature type="transmembrane region" description="Helical" evidence="7">
    <location>
        <begin position="398"/>
        <end position="422"/>
    </location>
</feature>
<dbReference type="AlphaFoldDB" id="A0A813P2Y7"/>
<evidence type="ECO:0000256" key="3">
    <source>
        <dbReference type="ARBA" id="ARBA00022692"/>
    </source>
</evidence>
<feature type="transmembrane region" description="Helical" evidence="7">
    <location>
        <begin position="233"/>
        <end position="252"/>
    </location>
</feature>
<dbReference type="EMBL" id="CAJNOJ010000004">
    <property type="protein sequence ID" value="CAF0745155.1"/>
    <property type="molecule type" value="Genomic_DNA"/>
</dbReference>
<dbReference type="OrthoDB" id="2985014at2759"/>
<feature type="transmembrane region" description="Helical" evidence="7">
    <location>
        <begin position="163"/>
        <end position="188"/>
    </location>
</feature>
<dbReference type="GO" id="GO:0015293">
    <property type="term" value="F:symporter activity"/>
    <property type="evidence" value="ECO:0007669"/>
    <property type="project" value="UniProtKB-KW"/>
</dbReference>
<dbReference type="Proteomes" id="UP000663852">
    <property type="component" value="Unassembled WGS sequence"/>
</dbReference>
<evidence type="ECO:0000256" key="6">
    <source>
        <dbReference type="ARBA" id="ARBA00023136"/>
    </source>
</evidence>
<comment type="subcellular location">
    <subcellularLocation>
        <location evidence="1">Membrane</location>
        <topology evidence="1">Multi-pass membrane protein</topology>
    </subcellularLocation>
</comment>
<keyword evidence="3 7" id="KW-0812">Transmembrane</keyword>
<keyword evidence="6 7" id="KW-0472">Membrane</keyword>
<dbReference type="GO" id="GO:0006820">
    <property type="term" value="P:monoatomic anion transport"/>
    <property type="evidence" value="ECO:0007669"/>
    <property type="project" value="TreeGrafter"/>
</dbReference>
<dbReference type="InterPro" id="IPR050382">
    <property type="entry name" value="MFS_Na/Anion_cotransporter"/>
</dbReference>
<feature type="domain" description="Major facilitator superfamily (MFS) profile" evidence="8">
    <location>
        <begin position="65"/>
        <end position="490"/>
    </location>
</feature>
<feature type="transmembrane region" description="Helical" evidence="7">
    <location>
        <begin position="111"/>
        <end position="131"/>
    </location>
</feature>
<feature type="transmembrane region" description="Helical" evidence="7">
    <location>
        <begin position="429"/>
        <end position="452"/>
    </location>
</feature>
<keyword evidence="5 7" id="KW-1133">Transmembrane helix</keyword>
<dbReference type="InterPro" id="IPR020846">
    <property type="entry name" value="MFS_dom"/>
</dbReference>
<name>A0A813P2Y7_ADIRI</name>
<evidence type="ECO:0000259" key="8">
    <source>
        <dbReference type="PROSITE" id="PS50850"/>
    </source>
</evidence>
<evidence type="ECO:0000313" key="10">
    <source>
        <dbReference type="Proteomes" id="UP000663852"/>
    </source>
</evidence>
<evidence type="ECO:0000256" key="4">
    <source>
        <dbReference type="ARBA" id="ARBA00022847"/>
    </source>
</evidence>
<keyword evidence="4" id="KW-0769">Symport</keyword>